<proteinExistence type="predicted"/>
<reference evidence="1" key="1">
    <citation type="submission" date="2020-04" db="EMBL/GenBank/DDBJ databases">
        <title>Description of Shewanella salipaludis sp. nov., isolated from a salt marsh.</title>
        <authorList>
            <person name="Park S."/>
            <person name="Yoon J.-H."/>
        </authorList>
    </citation>
    <scope>NUCLEOTIDE SEQUENCE</scope>
    <source>
        <strain evidence="1">SHSM-M6</strain>
    </source>
</reference>
<accession>A0A972JJ48</accession>
<dbReference type="Pfam" id="PF07277">
    <property type="entry name" value="SapC"/>
    <property type="match status" value="1"/>
</dbReference>
<dbReference type="InterPro" id="IPR010836">
    <property type="entry name" value="SapC"/>
</dbReference>
<protein>
    <submittedName>
        <fullName evidence="1">SapC family protein</fullName>
    </submittedName>
</protein>
<dbReference type="AlphaFoldDB" id="A0A972JJ48"/>
<keyword evidence="2" id="KW-1185">Reference proteome</keyword>
<name>A0A972JJ48_9GAMM</name>
<evidence type="ECO:0000313" key="2">
    <source>
        <dbReference type="Proteomes" id="UP000737113"/>
    </source>
</evidence>
<organism evidence="1 2">
    <name type="scientific">Shewanella salipaludis</name>
    <dbReference type="NCBI Taxonomy" id="2723052"/>
    <lineage>
        <taxon>Bacteria</taxon>
        <taxon>Pseudomonadati</taxon>
        <taxon>Pseudomonadota</taxon>
        <taxon>Gammaproteobacteria</taxon>
        <taxon>Alteromonadales</taxon>
        <taxon>Shewanellaceae</taxon>
        <taxon>Shewanella</taxon>
    </lineage>
</organism>
<evidence type="ECO:0000313" key="1">
    <source>
        <dbReference type="EMBL" id="NMH64730.1"/>
    </source>
</evidence>
<dbReference type="EMBL" id="JAAXYH010000003">
    <property type="protein sequence ID" value="NMH64730.1"/>
    <property type="molecule type" value="Genomic_DNA"/>
</dbReference>
<sequence length="231" mass="25250">MSTLVALDSQKHQSLKLTTDKSFAHAKTRHLLPVAVHEFAMAATHLPIVFVKDGDTGQFRACALTGLKPEQNLFWKDGGWLGAYVPESLRHYPLVALKVSEGGDSFAICIDEASPLVGRETGEALFDGANASEFLNRRSEAAVAWAQKNLITQSFIQRLIELKLLQSQSLSIRLNSGAPYELTGCYVIDEAALNRLDDQAFIGLKHGGYLAPIYAALLSLNQVQSLVRLAQ</sequence>
<comment type="caution">
    <text evidence="1">The sequence shown here is derived from an EMBL/GenBank/DDBJ whole genome shotgun (WGS) entry which is preliminary data.</text>
</comment>
<dbReference type="Proteomes" id="UP000737113">
    <property type="component" value="Unassembled WGS sequence"/>
</dbReference>
<gene>
    <name evidence="1" type="ORF">HC757_06060</name>
</gene>
<dbReference type="RefSeq" id="WP_169563421.1">
    <property type="nucleotide sequence ID" value="NZ_JAAXYH010000003.1"/>
</dbReference>